<dbReference type="Proteomes" id="UP000549911">
    <property type="component" value="Unassembled WGS sequence"/>
</dbReference>
<gene>
    <name evidence="1" type="ORF">F4692_001557</name>
</gene>
<evidence type="ECO:0000313" key="1">
    <source>
        <dbReference type="EMBL" id="NYE36424.1"/>
    </source>
</evidence>
<evidence type="ECO:0000313" key="2">
    <source>
        <dbReference type="Proteomes" id="UP000549911"/>
    </source>
</evidence>
<name>A0A7Y9H1V7_9ACTN</name>
<protein>
    <submittedName>
        <fullName evidence="1">Uncharacterized protein</fullName>
    </submittedName>
</protein>
<reference evidence="1 2" key="2">
    <citation type="submission" date="2020-08" db="EMBL/GenBank/DDBJ databases">
        <title>The Agave Microbiome: Exploring the role of microbial communities in plant adaptations to desert environments.</title>
        <authorList>
            <person name="Partida-Martinez L.P."/>
        </authorList>
    </citation>
    <scope>NUCLEOTIDE SEQUENCE [LARGE SCALE GENOMIC DNA]</scope>
    <source>
        <strain evidence="1 2">AT2.17</strain>
    </source>
</reference>
<accession>A0A7Y9H1V7</accession>
<dbReference type="RefSeq" id="WP_179619106.1">
    <property type="nucleotide sequence ID" value="NZ_JACCBW010000002.1"/>
</dbReference>
<proteinExistence type="predicted"/>
<keyword evidence="2" id="KW-1185">Reference proteome</keyword>
<reference evidence="1 2" key="1">
    <citation type="submission" date="2020-07" db="EMBL/GenBank/DDBJ databases">
        <authorList>
            <person name="Partida-Martinez L."/>
            <person name="Huntemann M."/>
            <person name="Clum A."/>
            <person name="Wang J."/>
            <person name="Palaniappan K."/>
            <person name="Ritter S."/>
            <person name="Chen I.-M."/>
            <person name="Stamatis D."/>
            <person name="Reddy T."/>
            <person name="O'Malley R."/>
            <person name="Daum C."/>
            <person name="Shapiro N."/>
            <person name="Ivanova N."/>
            <person name="Kyrpides N."/>
            <person name="Woyke T."/>
        </authorList>
    </citation>
    <scope>NUCLEOTIDE SEQUENCE [LARGE SCALE GENOMIC DNA]</scope>
    <source>
        <strain evidence="1 2">AT2.17</strain>
    </source>
</reference>
<comment type="caution">
    <text evidence="1">The sequence shown here is derived from an EMBL/GenBank/DDBJ whole genome shotgun (WGS) entry which is preliminary data.</text>
</comment>
<organism evidence="1 2">
    <name type="scientific">Nocardioides cavernae</name>
    <dbReference type="NCBI Taxonomy" id="1921566"/>
    <lineage>
        <taxon>Bacteria</taxon>
        <taxon>Bacillati</taxon>
        <taxon>Actinomycetota</taxon>
        <taxon>Actinomycetes</taxon>
        <taxon>Propionibacteriales</taxon>
        <taxon>Nocardioidaceae</taxon>
        <taxon>Nocardioides</taxon>
    </lineage>
</organism>
<dbReference type="EMBL" id="JACCBW010000002">
    <property type="protein sequence ID" value="NYE36424.1"/>
    <property type="molecule type" value="Genomic_DNA"/>
</dbReference>
<sequence length="220" mass="24395">MLAATIVLVVVTAIYAFLTYRIAKATETATGHAKDSAEASARAAAVAMAGLTISFGLRPQYRFETGSEEHKRLLEHRTLNLGVRLTNHGANVHIHDVTLVTYYRATASGPPRNEVAAEGPTMESLVHEGTKEPPLPLFRGDYRDYWSPTTWVPLRYVAGLLVEVSYSLDGDDAMTRRVEWAGIWGDDFDFLGSDPKRSEREISRTANYSTIVPSGESRHW</sequence>
<dbReference type="AlphaFoldDB" id="A0A7Y9H1V7"/>